<evidence type="ECO:0000313" key="2">
    <source>
        <dbReference type="EMBL" id="AHH14901.1"/>
    </source>
</evidence>
<dbReference type="STRING" id="1415166.NONO_c00810"/>
<name>W5TCG7_9NOCA</name>
<dbReference type="eggNOG" id="COG0174">
    <property type="taxonomic scope" value="Bacteria"/>
</dbReference>
<keyword evidence="3" id="KW-1185">Reference proteome</keyword>
<accession>W5TCG7</accession>
<evidence type="ECO:0000313" key="3">
    <source>
        <dbReference type="Proteomes" id="UP000019150"/>
    </source>
</evidence>
<dbReference type="KEGG" id="nno:NONO_c00810"/>
<proteinExistence type="predicted"/>
<protein>
    <recommendedName>
        <fullName evidence="1">DinB-like domain-containing protein</fullName>
    </recommendedName>
</protein>
<dbReference type="InterPro" id="IPR024775">
    <property type="entry name" value="DinB-like"/>
</dbReference>
<dbReference type="Proteomes" id="UP000019150">
    <property type="component" value="Chromosome"/>
</dbReference>
<dbReference type="RefSeq" id="WP_025346447.1">
    <property type="nucleotide sequence ID" value="NZ_CP006850.1"/>
</dbReference>
<dbReference type="SUPFAM" id="SSF109854">
    <property type="entry name" value="DinB/YfiT-like putative metalloenzymes"/>
    <property type="match status" value="1"/>
</dbReference>
<dbReference type="HOGENOM" id="CLU_097136_1_0_11"/>
<evidence type="ECO:0000259" key="1">
    <source>
        <dbReference type="Pfam" id="PF12867"/>
    </source>
</evidence>
<organism evidence="2 3">
    <name type="scientific">Nocardia nova SH22a</name>
    <dbReference type="NCBI Taxonomy" id="1415166"/>
    <lineage>
        <taxon>Bacteria</taxon>
        <taxon>Bacillati</taxon>
        <taxon>Actinomycetota</taxon>
        <taxon>Actinomycetes</taxon>
        <taxon>Mycobacteriales</taxon>
        <taxon>Nocardiaceae</taxon>
        <taxon>Nocardia</taxon>
    </lineage>
</organism>
<dbReference type="InterPro" id="IPR034660">
    <property type="entry name" value="DinB/YfiT-like"/>
</dbReference>
<dbReference type="EMBL" id="CP006850">
    <property type="protein sequence ID" value="AHH14901.1"/>
    <property type="molecule type" value="Genomic_DNA"/>
</dbReference>
<dbReference type="PATRIC" id="fig|1415166.3.peg.79"/>
<feature type="domain" description="DinB-like" evidence="1">
    <location>
        <begin position="20"/>
        <end position="174"/>
    </location>
</feature>
<sequence length="192" mass="21367">MTDHTWNSQLREQIGWHWTNQLRPRLEGLTDDEYFWEPAADCWNLHARGTGTAPIQGGSGAMTIDFAVPEPDPAPLTTIAWRLGHVIVGVLAIRNSWHFGGPETDYFTFEYAETAADALKQLDTEYARWDAGVAALGEDGLARSCGTNEGPFADYPLSSLILHVNRELIHHLSEVCLLRDLYLHTHAQEAGA</sequence>
<gene>
    <name evidence="2" type="ORF">NONO_c00810</name>
</gene>
<dbReference type="Pfam" id="PF12867">
    <property type="entry name" value="DinB_2"/>
    <property type="match status" value="1"/>
</dbReference>
<dbReference type="OrthoDB" id="5022306at2"/>
<reference evidence="2 3" key="1">
    <citation type="journal article" date="2014" name="Appl. Environ. Microbiol.">
        <title>Insights into the Microbial Degradation of Rubber and Gutta-Percha by Analysis of the Complete Genome of Nocardia nova SH22a.</title>
        <authorList>
            <person name="Luo Q."/>
            <person name="Hiessl S."/>
            <person name="Poehlein A."/>
            <person name="Daniel R."/>
            <person name="Steinbuchel A."/>
        </authorList>
    </citation>
    <scope>NUCLEOTIDE SEQUENCE [LARGE SCALE GENOMIC DNA]</scope>
    <source>
        <strain evidence="2">SH22a</strain>
    </source>
</reference>
<dbReference type="AlphaFoldDB" id="W5TCG7"/>